<feature type="chain" id="PRO_5018552407" evidence="1">
    <location>
        <begin position="19"/>
        <end position="608"/>
    </location>
</feature>
<organism evidence="2 3">
    <name type="scientific">Chryseobacterium gleum</name>
    <name type="common">Flavobacterium gleum</name>
    <dbReference type="NCBI Taxonomy" id="250"/>
    <lineage>
        <taxon>Bacteria</taxon>
        <taxon>Pseudomonadati</taxon>
        <taxon>Bacteroidota</taxon>
        <taxon>Flavobacteriia</taxon>
        <taxon>Flavobacteriales</taxon>
        <taxon>Weeksellaceae</taxon>
        <taxon>Chryseobacterium group</taxon>
        <taxon>Chryseobacterium</taxon>
    </lineage>
</organism>
<evidence type="ECO:0000313" key="3">
    <source>
        <dbReference type="Proteomes" id="UP000279227"/>
    </source>
</evidence>
<reference evidence="2 3" key="1">
    <citation type="submission" date="2018-12" db="EMBL/GenBank/DDBJ databases">
        <authorList>
            <consortium name="Pathogen Informatics"/>
        </authorList>
    </citation>
    <scope>NUCLEOTIDE SEQUENCE [LARGE SCALE GENOMIC DNA]</scope>
    <source>
        <strain evidence="2 3">NCTC11432</strain>
    </source>
</reference>
<gene>
    <name evidence="2" type="ORF">NCTC11432_05090</name>
</gene>
<proteinExistence type="predicted"/>
<dbReference type="STRING" id="525257.HMPREF0204_14715"/>
<dbReference type="GO" id="GO:0016787">
    <property type="term" value="F:hydrolase activity"/>
    <property type="evidence" value="ECO:0007669"/>
    <property type="project" value="UniProtKB-KW"/>
</dbReference>
<dbReference type="AlphaFoldDB" id="A0A3S4M5J3"/>
<dbReference type="KEGG" id="cgle:NCTC11432_05090"/>
<dbReference type="Proteomes" id="UP000279227">
    <property type="component" value="Chromosome"/>
</dbReference>
<protein>
    <submittedName>
        <fullName evidence="2">Uncharacterized protein with an alpha/beta hydrolase fold</fullName>
    </submittedName>
</protein>
<feature type="signal peptide" evidence="1">
    <location>
        <begin position="1"/>
        <end position="18"/>
    </location>
</feature>
<evidence type="ECO:0000313" key="2">
    <source>
        <dbReference type="EMBL" id="VEE12016.1"/>
    </source>
</evidence>
<sequence>MKKFLFLCLLIISGKFFTQQLPYATLPKPHLLSLNYLNSLLENNILYGSTPPNFNGKTILFTHGFIGSTESLLIGNSMYKEAYNAGYKTAFVATSRLKGDWENGEILSRAIDQVGNHLNANTMTIIGHSNGGKAADVALLEYQKINKIDKVITLGTPHWGTQLADFINYPAWSWITGALGLGTGSQLSTTYYCETYFRPYMDNHPLNQPQKFYSLGAWGYTRLTGLFSPIIIPAGTAIAALGGGKNDGVTPFYSSTRPGAKQLMSDNDLRGYINHIDIMEGVYVWDEAIKPVLDGLVVNTGVSGRSLQTESREFKAVSNYQVISSEEPENLQLSKDARNIQFEIITKNSNASVDITDPITGKALRQIRPETKDNRNTENHLLSSNYTLENRQVKLKSNSEFIAVVKDGIDNPMEYKVIKENRKTYLEISFPKLTSDDLDKVVIKSSVYRISGLKGERGKEKSVNVKFNLQNNRFLADVSNEEAGVYSIRLNARIGTNIKRTLLSGFVVSTEGNNVDNAVESGKKDQVFALDTNPVVENSKLVSKTELTGNISVKIYNYASKLMNEHTVKAKGEKNIELGRFTKDLAKGNYVVIIDYKNTKQSIKFIKD</sequence>
<keyword evidence="1" id="KW-0732">Signal</keyword>
<evidence type="ECO:0000256" key="1">
    <source>
        <dbReference type="SAM" id="SignalP"/>
    </source>
</evidence>
<dbReference type="RefSeq" id="WP_002980862.1">
    <property type="nucleotide sequence ID" value="NZ_CP068486.1"/>
</dbReference>
<name>A0A3S4M5J3_CHRGE</name>
<dbReference type="Gene3D" id="3.40.50.1820">
    <property type="entry name" value="alpha/beta hydrolase"/>
    <property type="match status" value="1"/>
</dbReference>
<accession>A0A3S4M5J3</accession>
<dbReference type="InterPro" id="IPR029058">
    <property type="entry name" value="AB_hydrolase_fold"/>
</dbReference>
<dbReference type="OrthoDB" id="9765872at2"/>
<dbReference type="GeneID" id="93023030"/>
<dbReference type="EMBL" id="LR134289">
    <property type="protein sequence ID" value="VEE12016.1"/>
    <property type="molecule type" value="Genomic_DNA"/>
</dbReference>
<dbReference type="SUPFAM" id="SSF53474">
    <property type="entry name" value="alpha/beta-Hydrolases"/>
    <property type="match status" value="1"/>
</dbReference>
<keyword evidence="2" id="KW-0378">Hydrolase</keyword>